<dbReference type="NCBIfam" id="NF007773">
    <property type="entry name" value="PRK10459.1"/>
    <property type="match status" value="1"/>
</dbReference>
<comment type="similarity">
    <text evidence="2">Belongs to the polysaccharide synthase family.</text>
</comment>
<comment type="caution">
    <text evidence="8">The sequence shown here is derived from an EMBL/GenBank/DDBJ whole genome shotgun (WGS) entry which is preliminary data.</text>
</comment>
<feature type="transmembrane region" description="Helical" evidence="7">
    <location>
        <begin position="384"/>
        <end position="407"/>
    </location>
</feature>
<evidence type="ECO:0000256" key="6">
    <source>
        <dbReference type="ARBA" id="ARBA00023136"/>
    </source>
</evidence>
<sequence length="488" mass="53288">MSLRVRGITAMKWSSLSTAVSIVIQLTQIVLVSRLLKPEHYGLMGMIMVFVVLAISMNDLGISNAIIHRQHVTRRELSSLYALNLGAGAAASMIVWLLAPLAAAFYGEPKLVGPMHLMALLCFIPAIGQQFQMLLQKELQFDYLAKVDIAAYSFGFAVALTGAGLGYGVYALVWSHLANALLKSVCLAVVGWRRWRPEFHFARSDLKGYLSFGFYQMGSNVVQAVISNLDYIILGKMFGAEKLGYYTFAFQICSMPVQKLNPMFSQISLPILAKLQDQADRLKKGYLRLAGAVSYLNAPIFFGLSVTAPYLVPFAFGSQWDASVPLIQILAGMLLVRSLILYSSSLLLAKGRADLAFRYTLVSFGVILPALTIGAYLGDAAGVAIAYFIAQLLLFGIHYKISIVRILGACLKDYVRSLIPGLLSSAIMAMTVFGIGIALQTHYNATAILSIQVLSGVCLYGIIVYIFNRENAKEMVGGVLVKIARKQT</sequence>
<name>A0ABW0HV45_9BACL</name>
<evidence type="ECO:0000313" key="8">
    <source>
        <dbReference type="EMBL" id="MFC5405036.1"/>
    </source>
</evidence>
<dbReference type="PANTHER" id="PTHR30250:SF10">
    <property type="entry name" value="LIPOPOLYSACCHARIDE BIOSYNTHESIS PROTEIN WZXC"/>
    <property type="match status" value="1"/>
</dbReference>
<evidence type="ECO:0000256" key="3">
    <source>
        <dbReference type="ARBA" id="ARBA00022475"/>
    </source>
</evidence>
<feature type="transmembrane region" description="Helical" evidence="7">
    <location>
        <begin position="419"/>
        <end position="439"/>
    </location>
</feature>
<keyword evidence="4 7" id="KW-0812">Transmembrane</keyword>
<dbReference type="CDD" id="cd13127">
    <property type="entry name" value="MATE_tuaB_like"/>
    <property type="match status" value="1"/>
</dbReference>
<keyword evidence="3" id="KW-1003">Cell membrane</keyword>
<proteinExistence type="inferred from homology"/>
<keyword evidence="5 7" id="KW-1133">Transmembrane helix</keyword>
<comment type="subcellular location">
    <subcellularLocation>
        <location evidence="1">Cell membrane</location>
        <topology evidence="1">Multi-pass membrane protein</topology>
    </subcellularLocation>
</comment>
<dbReference type="InterPro" id="IPR050833">
    <property type="entry name" value="Poly_Biosynth_Transport"/>
</dbReference>
<evidence type="ECO:0000256" key="5">
    <source>
        <dbReference type="ARBA" id="ARBA00022989"/>
    </source>
</evidence>
<dbReference type="EMBL" id="JBHSMI010000028">
    <property type="protein sequence ID" value="MFC5405036.1"/>
    <property type="molecule type" value="Genomic_DNA"/>
</dbReference>
<evidence type="ECO:0000256" key="7">
    <source>
        <dbReference type="SAM" id="Phobius"/>
    </source>
</evidence>
<evidence type="ECO:0000256" key="4">
    <source>
        <dbReference type="ARBA" id="ARBA00022692"/>
    </source>
</evidence>
<feature type="transmembrane region" description="Helical" evidence="7">
    <location>
        <begin position="356"/>
        <end position="378"/>
    </location>
</feature>
<evidence type="ECO:0000256" key="1">
    <source>
        <dbReference type="ARBA" id="ARBA00004651"/>
    </source>
</evidence>
<feature type="transmembrane region" description="Helical" evidence="7">
    <location>
        <begin position="79"/>
        <end position="99"/>
    </location>
</feature>
<feature type="transmembrane region" description="Helical" evidence="7">
    <location>
        <begin position="286"/>
        <end position="306"/>
    </location>
</feature>
<dbReference type="PANTHER" id="PTHR30250">
    <property type="entry name" value="PST FAMILY PREDICTED COLANIC ACID TRANSPORTER"/>
    <property type="match status" value="1"/>
</dbReference>
<evidence type="ECO:0000313" key="9">
    <source>
        <dbReference type="Proteomes" id="UP001596113"/>
    </source>
</evidence>
<evidence type="ECO:0000256" key="2">
    <source>
        <dbReference type="ARBA" id="ARBA00007430"/>
    </source>
</evidence>
<dbReference type="Pfam" id="PF13440">
    <property type="entry name" value="Polysacc_synt_3"/>
    <property type="match status" value="1"/>
</dbReference>
<feature type="transmembrane region" description="Helical" evidence="7">
    <location>
        <begin position="326"/>
        <end position="349"/>
    </location>
</feature>
<feature type="transmembrane region" description="Helical" evidence="7">
    <location>
        <begin position="43"/>
        <end position="67"/>
    </location>
</feature>
<feature type="transmembrane region" description="Helical" evidence="7">
    <location>
        <begin position="12"/>
        <end position="31"/>
    </location>
</feature>
<dbReference type="Proteomes" id="UP001596113">
    <property type="component" value="Unassembled WGS sequence"/>
</dbReference>
<keyword evidence="9" id="KW-1185">Reference proteome</keyword>
<gene>
    <name evidence="8" type="ORF">ACFPOF_20020</name>
</gene>
<feature type="transmembrane region" description="Helical" evidence="7">
    <location>
        <begin position="149"/>
        <end position="170"/>
    </location>
</feature>
<accession>A0ABW0HV45</accession>
<organism evidence="8 9">
    <name type="scientific">Cohnella soli</name>
    <dbReference type="NCBI Taxonomy" id="425005"/>
    <lineage>
        <taxon>Bacteria</taxon>
        <taxon>Bacillati</taxon>
        <taxon>Bacillota</taxon>
        <taxon>Bacilli</taxon>
        <taxon>Bacillales</taxon>
        <taxon>Paenibacillaceae</taxon>
        <taxon>Cohnella</taxon>
    </lineage>
</organism>
<feature type="transmembrane region" description="Helical" evidence="7">
    <location>
        <begin position="111"/>
        <end position="128"/>
    </location>
</feature>
<dbReference type="RefSeq" id="WP_378135865.1">
    <property type="nucleotide sequence ID" value="NZ_JBHSMI010000028.1"/>
</dbReference>
<feature type="transmembrane region" description="Helical" evidence="7">
    <location>
        <begin position="445"/>
        <end position="467"/>
    </location>
</feature>
<protein>
    <submittedName>
        <fullName evidence="8">MOP flippase family protein</fullName>
    </submittedName>
</protein>
<reference evidence="9" key="1">
    <citation type="journal article" date="2019" name="Int. J. Syst. Evol. Microbiol.">
        <title>The Global Catalogue of Microorganisms (GCM) 10K type strain sequencing project: providing services to taxonomists for standard genome sequencing and annotation.</title>
        <authorList>
            <consortium name="The Broad Institute Genomics Platform"/>
            <consortium name="The Broad Institute Genome Sequencing Center for Infectious Disease"/>
            <person name="Wu L."/>
            <person name="Ma J."/>
        </authorList>
    </citation>
    <scope>NUCLEOTIDE SEQUENCE [LARGE SCALE GENOMIC DNA]</scope>
    <source>
        <strain evidence="9">CGMCC 1.18575</strain>
    </source>
</reference>
<keyword evidence="6 7" id="KW-0472">Membrane</keyword>